<proteinExistence type="predicted"/>
<dbReference type="Proteomes" id="UP000663854">
    <property type="component" value="Unassembled WGS sequence"/>
</dbReference>
<evidence type="ECO:0000313" key="2">
    <source>
        <dbReference type="Proteomes" id="UP000663854"/>
    </source>
</evidence>
<comment type="caution">
    <text evidence="1">The sequence shown here is derived from an EMBL/GenBank/DDBJ whole genome shotgun (WGS) entry which is preliminary data.</text>
</comment>
<accession>A0A815QFL2</accession>
<reference evidence="1" key="1">
    <citation type="submission" date="2021-02" db="EMBL/GenBank/DDBJ databases">
        <authorList>
            <person name="Nowell W R."/>
        </authorList>
    </citation>
    <scope>NUCLEOTIDE SEQUENCE</scope>
</reference>
<dbReference type="EMBL" id="CAJNOH010007579">
    <property type="protein sequence ID" value="CAF1461092.1"/>
    <property type="molecule type" value="Genomic_DNA"/>
</dbReference>
<gene>
    <name evidence="1" type="ORF">PYM288_LOCUS36948</name>
</gene>
<name>A0A815QFL2_9BILA</name>
<evidence type="ECO:0000313" key="1">
    <source>
        <dbReference type="EMBL" id="CAF1461092.1"/>
    </source>
</evidence>
<sequence length="428" mass="50599">MERILLAGNYPNLAALELINFEQKKVFHYFTDNSVFRHIFQSQITDLVLHNNDEYFKKMRLDIYTRNVYLHIFSLFKNLKHLTTVSASLSDYPYFLLCNLPPTTCYSSSLTVLCINVYEFQDCLCLLDGRLKQLSTFIVQIHYIFNMKSINLNKGELHNLKCFSLTSYDLIMNYDDLVVPLFRRMTHLEKLTLYFRILHRNAFVDGTHLQNEILAHMPQLHTFTFYISTQEVIFSSFPRKSNSDIERTFTNIRYGQTACIIDSFNGDHKAICHVYSLPFTFTRLETITTHFPFIVFDTVTILSAYDMIPMQHEFFMRISQAFPMLNQSLKCDEWKSDKNSSYSIIEYPHLMSLDVMYADIDYIAQFLLETKTHLPRLTQLKVDYYQLKTVTMNFTRDTIRRNCSKINRLIVKVPTVFSKDVYQYFPSL</sequence>
<dbReference type="AlphaFoldDB" id="A0A815QFL2"/>
<dbReference type="SUPFAM" id="SSF52058">
    <property type="entry name" value="L domain-like"/>
    <property type="match status" value="1"/>
</dbReference>
<protein>
    <submittedName>
        <fullName evidence="1">Uncharacterized protein</fullName>
    </submittedName>
</protein>
<organism evidence="1 2">
    <name type="scientific">Rotaria sordida</name>
    <dbReference type="NCBI Taxonomy" id="392033"/>
    <lineage>
        <taxon>Eukaryota</taxon>
        <taxon>Metazoa</taxon>
        <taxon>Spiralia</taxon>
        <taxon>Gnathifera</taxon>
        <taxon>Rotifera</taxon>
        <taxon>Eurotatoria</taxon>
        <taxon>Bdelloidea</taxon>
        <taxon>Philodinida</taxon>
        <taxon>Philodinidae</taxon>
        <taxon>Rotaria</taxon>
    </lineage>
</organism>